<evidence type="ECO:0000256" key="1">
    <source>
        <dbReference type="SAM" id="Coils"/>
    </source>
</evidence>
<evidence type="ECO:0000313" key="3">
    <source>
        <dbReference type="EMBL" id="EGI62951.1"/>
    </source>
</evidence>
<dbReference type="AlphaFoldDB" id="F4WS71"/>
<feature type="region of interest" description="Disordered" evidence="2">
    <location>
        <begin position="394"/>
        <end position="423"/>
    </location>
</feature>
<name>F4WS71_ACREC</name>
<accession>F4WS71</accession>
<sequence length="423" mass="48877">MENEIVLEKQLKPIIEPLKQIAGNTERGESQQQQQQVSPFDLRNEEVFKIGDDPSLETSVRQVLNTPQGRQRLQNQLGPLGQDTQKDISNDVEKVQNNVEEVSRDVNALSTKVSNEIQRGITNLRQQMHNMVTKEVLKTNEIHRGVTDLRQRMNDMVTKETVRHQNPDKSNNSLSWQPQRASLMCTICIEGPPRQFDALLARLHQQSMLIFATIALGHPKSAFEPFQRLQGSSRCVLSSDSSSLAYWNLRWTVLKPYILPQRHKQWISGIQRTELFPLLSARREELFYRLIEIADEVDDLTHVRINRIAFNRLIEIVDEAVKEEEVEEEEEEEEVEEESISTGVLKENVSAGIFKDPSPSPPLEYPEDISELFNQIDELNLGIYLLSVLTIGQEEEKEGREERRRRDKNSAEDEEETEEEEEE</sequence>
<feature type="coiled-coil region" evidence="1">
    <location>
        <begin position="85"/>
        <end position="112"/>
    </location>
</feature>
<dbReference type="Proteomes" id="UP000007755">
    <property type="component" value="Unassembled WGS sequence"/>
</dbReference>
<feature type="compositionally biased region" description="Basic and acidic residues" evidence="2">
    <location>
        <begin position="397"/>
        <end position="411"/>
    </location>
</feature>
<protein>
    <submittedName>
        <fullName evidence="3">Uncharacterized protein</fullName>
    </submittedName>
</protein>
<dbReference type="SUPFAM" id="SSF47162">
    <property type="entry name" value="Apolipoprotein"/>
    <property type="match status" value="1"/>
</dbReference>
<evidence type="ECO:0000256" key="2">
    <source>
        <dbReference type="SAM" id="MobiDB-lite"/>
    </source>
</evidence>
<evidence type="ECO:0000313" key="4">
    <source>
        <dbReference type="Proteomes" id="UP000007755"/>
    </source>
</evidence>
<reference evidence="3" key="1">
    <citation type="submission" date="2011-02" db="EMBL/GenBank/DDBJ databases">
        <title>The genome of the leaf-cutting ant Acromyrmex echinatior suggests key adaptations to social evolution and fungus farming.</title>
        <authorList>
            <person name="Nygaard S."/>
            <person name="Zhang G."/>
        </authorList>
    </citation>
    <scope>NUCLEOTIDE SEQUENCE</scope>
</reference>
<organism evidence="4">
    <name type="scientific">Acromyrmex echinatior</name>
    <name type="common">Panamanian leafcutter ant</name>
    <name type="synonym">Acromyrmex octospinosus echinatior</name>
    <dbReference type="NCBI Taxonomy" id="103372"/>
    <lineage>
        <taxon>Eukaryota</taxon>
        <taxon>Metazoa</taxon>
        <taxon>Ecdysozoa</taxon>
        <taxon>Arthropoda</taxon>
        <taxon>Hexapoda</taxon>
        <taxon>Insecta</taxon>
        <taxon>Pterygota</taxon>
        <taxon>Neoptera</taxon>
        <taxon>Endopterygota</taxon>
        <taxon>Hymenoptera</taxon>
        <taxon>Apocrita</taxon>
        <taxon>Aculeata</taxon>
        <taxon>Formicoidea</taxon>
        <taxon>Formicidae</taxon>
        <taxon>Myrmicinae</taxon>
        <taxon>Acromyrmex</taxon>
    </lineage>
</organism>
<gene>
    <name evidence="3" type="ORF">G5I_08686</name>
</gene>
<feature type="compositionally biased region" description="Acidic residues" evidence="2">
    <location>
        <begin position="323"/>
        <end position="339"/>
    </location>
</feature>
<feature type="compositionally biased region" description="Acidic residues" evidence="2">
    <location>
        <begin position="412"/>
        <end position="423"/>
    </location>
</feature>
<keyword evidence="4" id="KW-1185">Reference proteome</keyword>
<proteinExistence type="predicted"/>
<dbReference type="InParanoid" id="F4WS71"/>
<keyword evidence="1" id="KW-0175">Coiled coil</keyword>
<dbReference type="EMBL" id="GL888304">
    <property type="protein sequence ID" value="EGI62951.1"/>
    <property type="molecule type" value="Genomic_DNA"/>
</dbReference>
<feature type="region of interest" description="Disordered" evidence="2">
    <location>
        <begin position="21"/>
        <end position="42"/>
    </location>
</feature>
<feature type="region of interest" description="Disordered" evidence="2">
    <location>
        <begin position="323"/>
        <end position="342"/>
    </location>
</feature>